<dbReference type="Proteomes" id="UP000784294">
    <property type="component" value="Unassembled WGS sequence"/>
</dbReference>
<dbReference type="AlphaFoldDB" id="A0A3S5B4F0"/>
<feature type="region of interest" description="Disordered" evidence="1">
    <location>
        <begin position="62"/>
        <end position="102"/>
    </location>
</feature>
<organism evidence="2 3">
    <name type="scientific">Protopolystoma xenopodis</name>
    <dbReference type="NCBI Taxonomy" id="117903"/>
    <lineage>
        <taxon>Eukaryota</taxon>
        <taxon>Metazoa</taxon>
        <taxon>Spiralia</taxon>
        <taxon>Lophotrochozoa</taxon>
        <taxon>Platyhelminthes</taxon>
        <taxon>Monogenea</taxon>
        <taxon>Polyopisthocotylea</taxon>
        <taxon>Polystomatidea</taxon>
        <taxon>Polystomatidae</taxon>
        <taxon>Protopolystoma</taxon>
    </lineage>
</organism>
<dbReference type="EMBL" id="CAAALY010263412">
    <property type="protein sequence ID" value="VEL40036.1"/>
    <property type="molecule type" value="Genomic_DNA"/>
</dbReference>
<protein>
    <submittedName>
        <fullName evidence="2">Uncharacterized protein</fullName>
    </submittedName>
</protein>
<gene>
    <name evidence="2" type="ORF">PXEA_LOCUS33476</name>
</gene>
<proteinExistence type="predicted"/>
<name>A0A3S5B4F0_9PLAT</name>
<reference evidence="2" key="1">
    <citation type="submission" date="2018-11" db="EMBL/GenBank/DDBJ databases">
        <authorList>
            <consortium name="Pathogen Informatics"/>
        </authorList>
    </citation>
    <scope>NUCLEOTIDE SEQUENCE</scope>
</reference>
<evidence type="ECO:0000313" key="2">
    <source>
        <dbReference type="EMBL" id="VEL40036.1"/>
    </source>
</evidence>
<feature type="region of interest" description="Disordered" evidence="1">
    <location>
        <begin position="1"/>
        <end position="33"/>
    </location>
</feature>
<sequence length="102" mass="10446">MLSPDPSGHFSHSHHSSSSSSRNLPNAPGLSISSASRQLGLPLHPLYCSPLGADETDITISPVPGSTIISGSSSISESGSPLSLSARPMPDNRTAPDEAGER</sequence>
<evidence type="ECO:0000256" key="1">
    <source>
        <dbReference type="SAM" id="MobiDB-lite"/>
    </source>
</evidence>
<comment type="caution">
    <text evidence="2">The sequence shown here is derived from an EMBL/GenBank/DDBJ whole genome shotgun (WGS) entry which is preliminary data.</text>
</comment>
<feature type="compositionally biased region" description="Low complexity" evidence="1">
    <location>
        <begin position="62"/>
        <end position="85"/>
    </location>
</feature>
<accession>A0A3S5B4F0</accession>
<evidence type="ECO:0000313" key="3">
    <source>
        <dbReference type="Proteomes" id="UP000784294"/>
    </source>
</evidence>
<keyword evidence="3" id="KW-1185">Reference proteome</keyword>